<keyword evidence="1" id="KW-0472">Membrane</keyword>
<organism evidence="2 3">
    <name type="scientific">Pseudidiomarina andamanensis</name>
    <dbReference type="NCBI Taxonomy" id="1940690"/>
    <lineage>
        <taxon>Bacteria</taxon>
        <taxon>Pseudomonadati</taxon>
        <taxon>Pseudomonadota</taxon>
        <taxon>Gammaproteobacteria</taxon>
        <taxon>Alteromonadales</taxon>
        <taxon>Idiomarinaceae</taxon>
        <taxon>Pseudidiomarina</taxon>
    </lineage>
</organism>
<sequence length="461" mass="53367">MRILGNPVILIFVSAWVYFIVGSLRPQSFLMSDTAFVFILIISQSFLFVIFSKGILNQTYWVFSLLFFGVTPIIEIESNVRSYVGMPPLSDFDFIIAGFYIFIFNFIYAVSYFYYVFKKPIFFPNRNINSQVLCEKKRRRESVFFLYALLISLICFFIVWEDVGGSILALIFRGGEFSQFANEWGPIKLIVQRLIRPIPIIFFLMFVLVYGLRSKFKLILLFTICILVAFPTSLPRFVAAALYIPLLFVFFPSLSKGFNYFYFLIFSILFLFPTLNSFRRYNEFRDIGFVKMADLSFFTAGHFDSFQTFAQVVANSIISYGEQFVLVFLFWVPRTYWEGKPLSTGIVIAEESGAFFTNISANIYAEGWINFGFLGAVFFAVIIGWFNGRLDKVFGFWISNFKLNNLSLEIRMFILLYFILSPMLFITLRGDLVTGVSNTAGMVGAWFLVYRVVRFLGLKTK</sequence>
<accession>A0AA92EV51</accession>
<feature type="transmembrane region" description="Helical" evidence="1">
    <location>
        <begin position="94"/>
        <end position="117"/>
    </location>
</feature>
<dbReference type="RefSeq" id="WP_156268880.1">
    <property type="nucleotide sequence ID" value="NZ_CP032551.1"/>
</dbReference>
<evidence type="ECO:0008006" key="4">
    <source>
        <dbReference type="Google" id="ProtNLM"/>
    </source>
</evidence>
<keyword evidence="3" id="KW-1185">Reference proteome</keyword>
<keyword evidence="1" id="KW-0812">Transmembrane</keyword>
<evidence type="ECO:0000313" key="3">
    <source>
        <dbReference type="Proteomes" id="UP000427820"/>
    </source>
</evidence>
<dbReference type="KEGG" id="panm:D3795_11510"/>
<feature type="transmembrane region" description="Helical" evidence="1">
    <location>
        <begin position="219"/>
        <end position="251"/>
    </location>
</feature>
<feature type="transmembrane region" description="Helical" evidence="1">
    <location>
        <begin position="7"/>
        <end position="24"/>
    </location>
</feature>
<gene>
    <name evidence="2" type="ORF">D3795_11510</name>
</gene>
<keyword evidence="1" id="KW-1133">Transmembrane helix</keyword>
<name>A0AA92EV51_9GAMM</name>
<feature type="transmembrane region" description="Helical" evidence="1">
    <location>
        <begin position="408"/>
        <end position="426"/>
    </location>
</feature>
<evidence type="ECO:0000256" key="1">
    <source>
        <dbReference type="SAM" id="Phobius"/>
    </source>
</evidence>
<evidence type="ECO:0000313" key="2">
    <source>
        <dbReference type="EMBL" id="QGT96746.1"/>
    </source>
</evidence>
<dbReference type="Proteomes" id="UP000427820">
    <property type="component" value="Chromosome"/>
</dbReference>
<feature type="transmembrane region" description="Helical" evidence="1">
    <location>
        <begin position="58"/>
        <end position="74"/>
    </location>
</feature>
<dbReference type="AlphaFoldDB" id="A0AA92EV51"/>
<dbReference type="EMBL" id="CP032551">
    <property type="protein sequence ID" value="QGT96746.1"/>
    <property type="molecule type" value="Genomic_DNA"/>
</dbReference>
<feature type="transmembrane region" description="Helical" evidence="1">
    <location>
        <begin position="143"/>
        <end position="160"/>
    </location>
</feature>
<proteinExistence type="predicted"/>
<protein>
    <recommendedName>
        <fullName evidence="4">O-antigen polysaccharide polymerase Wzy</fullName>
    </recommendedName>
</protein>
<feature type="transmembrane region" description="Helical" evidence="1">
    <location>
        <begin position="312"/>
        <end position="332"/>
    </location>
</feature>
<feature type="transmembrane region" description="Helical" evidence="1">
    <location>
        <begin position="432"/>
        <end position="453"/>
    </location>
</feature>
<feature type="transmembrane region" description="Helical" evidence="1">
    <location>
        <begin position="368"/>
        <end position="387"/>
    </location>
</feature>
<feature type="transmembrane region" description="Helical" evidence="1">
    <location>
        <begin position="30"/>
        <end position="51"/>
    </location>
</feature>
<feature type="transmembrane region" description="Helical" evidence="1">
    <location>
        <begin position="194"/>
        <end position="212"/>
    </location>
</feature>
<feature type="transmembrane region" description="Helical" evidence="1">
    <location>
        <begin position="257"/>
        <end position="275"/>
    </location>
</feature>
<reference evidence="2 3" key="1">
    <citation type="submission" date="2018-09" db="EMBL/GenBank/DDBJ databases">
        <title>Whole genome sequencing of Idiomarina andamanensis W-5T (LMG 29773T= JCM 31645T).</title>
        <authorList>
            <person name="Das S.K."/>
        </authorList>
    </citation>
    <scope>NUCLEOTIDE SEQUENCE [LARGE SCALE GENOMIC DNA]</scope>
    <source>
        <strain evidence="2 3">W-5T</strain>
    </source>
</reference>